<reference evidence="1" key="1">
    <citation type="submission" date="2020-08" db="EMBL/GenBank/DDBJ databases">
        <title>Multicomponent nature underlies the extraordinary mechanical properties of spider dragline silk.</title>
        <authorList>
            <person name="Kono N."/>
            <person name="Nakamura H."/>
            <person name="Mori M."/>
            <person name="Yoshida Y."/>
            <person name="Ohtoshi R."/>
            <person name="Malay A.D."/>
            <person name="Moran D.A.P."/>
            <person name="Tomita M."/>
            <person name="Numata K."/>
            <person name="Arakawa K."/>
        </authorList>
    </citation>
    <scope>NUCLEOTIDE SEQUENCE</scope>
</reference>
<keyword evidence="2" id="KW-1185">Reference proteome</keyword>
<evidence type="ECO:0000313" key="1">
    <source>
        <dbReference type="EMBL" id="GFT77527.1"/>
    </source>
</evidence>
<organism evidence="1 2">
    <name type="scientific">Nephila pilipes</name>
    <name type="common">Giant wood spider</name>
    <name type="synonym">Nephila maculata</name>
    <dbReference type="NCBI Taxonomy" id="299642"/>
    <lineage>
        <taxon>Eukaryota</taxon>
        <taxon>Metazoa</taxon>
        <taxon>Ecdysozoa</taxon>
        <taxon>Arthropoda</taxon>
        <taxon>Chelicerata</taxon>
        <taxon>Arachnida</taxon>
        <taxon>Araneae</taxon>
        <taxon>Araneomorphae</taxon>
        <taxon>Entelegynae</taxon>
        <taxon>Araneoidea</taxon>
        <taxon>Nephilidae</taxon>
        <taxon>Nephila</taxon>
    </lineage>
</organism>
<dbReference type="EMBL" id="BMAW01071313">
    <property type="protein sequence ID" value="GFT77527.1"/>
    <property type="molecule type" value="Genomic_DNA"/>
</dbReference>
<accession>A0A8X6PLJ6</accession>
<evidence type="ECO:0000313" key="2">
    <source>
        <dbReference type="Proteomes" id="UP000887013"/>
    </source>
</evidence>
<name>A0A8X6PLJ6_NEPPI</name>
<sequence length="137" mass="15909">MPCPLYRDKRTTSNEGQEMQKHFCHFPFYPADNAECGRIQKETLEDISKIISYSPGALPNKILFSPPVSPVSVLDAVWLLTEYRSLSYFELVTPDAGFFPPRDRCYTLPFISNAWWKMYKKQTNVHLSYGSRNPLHE</sequence>
<protein>
    <submittedName>
        <fullName evidence="1">Uncharacterized protein</fullName>
    </submittedName>
</protein>
<proteinExistence type="predicted"/>
<gene>
    <name evidence="1" type="ORF">NPIL_19851</name>
</gene>
<comment type="caution">
    <text evidence="1">The sequence shown here is derived from an EMBL/GenBank/DDBJ whole genome shotgun (WGS) entry which is preliminary data.</text>
</comment>
<dbReference type="Proteomes" id="UP000887013">
    <property type="component" value="Unassembled WGS sequence"/>
</dbReference>
<dbReference type="AlphaFoldDB" id="A0A8X6PLJ6"/>